<dbReference type="GO" id="GO:0016787">
    <property type="term" value="F:hydrolase activity"/>
    <property type="evidence" value="ECO:0007669"/>
    <property type="project" value="UniProtKB-KW"/>
</dbReference>
<gene>
    <name evidence="2" type="primary">Q6WIH5</name>
</gene>
<dbReference type="AlphaFoldDB" id="A0A5K1JYG4"/>
<feature type="compositionally biased region" description="Polar residues" evidence="1">
    <location>
        <begin position="218"/>
        <end position="233"/>
    </location>
</feature>
<evidence type="ECO:0000313" key="2">
    <source>
        <dbReference type="EMBL" id="VWO97708.1"/>
    </source>
</evidence>
<dbReference type="EMBL" id="LR726465">
    <property type="protein sequence ID" value="VWO97708.1"/>
    <property type="molecule type" value="Genomic_DNA"/>
</dbReference>
<name>A0A5K1JYG4_9APHY</name>
<feature type="compositionally biased region" description="Basic residues" evidence="1">
    <location>
        <begin position="22"/>
        <end position="32"/>
    </location>
</feature>
<dbReference type="EC" id="3.4.24.-" evidence="2"/>
<keyword evidence="2" id="KW-0378">Hydrolase</keyword>
<evidence type="ECO:0000256" key="1">
    <source>
        <dbReference type="SAM" id="MobiDB-lite"/>
    </source>
</evidence>
<feature type="compositionally biased region" description="Pro residues" evidence="1">
    <location>
        <begin position="239"/>
        <end position="251"/>
    </location>
</feature>
<sequence length="285" mass="31511">MVAPRPFYARTNPSSPPQSPRLRQRPGRQRHWRRDDDDIEAQTAILTHTASRHPFARSWSSSRFEYEGDADSHGHSHGHSRSYDDLGYPRTATYPHTDEAVWISELTPLRHARNTSAASSSSSHTIRDSLSVHATAPPSPAVPVFDRDHPPPPLPLTLPLRVNRRRRQQQQRRPGSIEKPPLDVEEQLAIFASVSNARRAGAGAEARTDTALQLVGSPATSLPSLRPSTTAGTRSGAPRPLPPPPVPPLPSHPREPTRTSPSQDTFDPWDVGMGQPPPYRLLDLH</sequence>
<proteinExistence type="predicted"/>
<protein>
    <submittedName>
        <fullName evidence="2">Extracellular metalloproteinase 1 )</fullName>
        <ecNumber evidence="2">3.4.24.-</ecNumber>
    </submittedName>
</protein>
<reference evidence="2" key="1">
    <citation type="submission" date="2019-10" db="EMBL/GenBank/DDBJ databases">
        <authorList>
            <person name="Nor Muhammad N."/>
        </authorList>
    </citation>
    <scope>NUCLEOTIDE SEQUENCE</scope>
</reference>
<organism evidence="2">
    <name type="scientific">Ganoderma boninense</name>
    <dbReference type="NCBI Taxonomy" id="34458"/>
    <lineage>
        <taxon>Eukaryota</taxon>
        <taxon>Fungi</taxon>
        <taxon>Dikarya</taxon>
        <taxon>Basidiomycota</taxon>
        <taxon>Agaricomycotina</taxon>
        <taxon>Agaricomycetes</taxon>
        <taxon>Polyporales</taxon>
        <taxon>Polyporaceae</taxon>
        <taxon>Ganoderma</taxon>
    </lineage>
</organism>
<feature type="region of interest" description="Disordered" evidence="1">
    <location>
        <begin position="113"/>
        <end position="181"/>
    </location>
</feature>
<feature type="region of interest" description="Disordered" evidence="1">
    <location>
        <begin position="1"/>
        <end position="38"/>
    </location>
</feature>
<feature type="region of interest" description="Disordered" evidence="1">
    <location>
        <begin position="213"/>
        <end position="285"/>
    </location>
</feature>
<accession>A0A5K1JYG4</accession>